<dbReference type="SUPFAM" id="SSF56672">
    <property type="entry name" value="DNA/RNA polymerases"/>
    <property type="match status" value="1"/>
</dbReference>
<evidence type="ECO:0000259" key="2">
    <source>
        <dbReference type="PROSITE" id="PS50994"/>
    </source>
</evidence>
<evidence type="ECO:0000259" key="1">
    <source>
        <dbReference type="PROSITE" id="PS50013"/>
    </source>
</evidence>
<proteinExistence type="predicted"/>
<dbReference type="PANTHER" id="PTHR37984">
    <property type="entry name" value="PROTEIN CBG26694"/>
    <property type="match status" value="1"/>
</dbReference>
<dbReference type="PROSITE" id="PS50013">
    <property type="entry name" value="CHROMO_2"/>
    <property type="match status" value="1"/>
</dbReference>
<dbReference type="InterPro" id="IPR000477">
    <property type="entry name" value="RT_dom"/>
</dbReference>
<dbReference type="Gene3D" id="2.40.50.40">
    <property type="match status" value="1"/>
</dbReference>
<organism evidence="3 4">
    <name type="scientific">Vitis vinifera</name>
    <name type="common">Grape</name>
    <dbReference type="NCBI Taxonomy" id="29760"/>
    <lineage>
        <taxon>Eukaryota</taxon>
        <taxon>Viridiplantae</taxon>
        <taxon>Streptophyta</taxon>
        <taxon>Embryophyta</taxon>
        <taxon>Tracheophyta</taxon>
        <taxon>Spermatophyta</taxon>
        <taxon>Magnoliopsida</taxon>
        <taxon>eudicotyledons</taxon>
        <taxon>Gunneridae</taxon>
        <taxon>Pentapetalae</taxon>
        <taxon>rosids</taxon>
        <taxon>Vitales</taxon>
        <taxon>Vitaceae</taxon>
        <taxon>Viteae</taxon>
        <taxon>Vitis</taxon>
    </lineage>
</organism>
<comment type="caution">
    <text evidence="3">The sequence shown here is derived from an EMBL/GenBank/DDBJ whole genome shotgun (WGS) entry which is preliminary data.</text>
</comment>
<reference evidence="3 4" key="1">
    <citation type="journal article" date="2018" name="PLoS Genet.">
        <title>Population sequencing reveals clonal diversity and ancestral inbreeding in the grapevine cultivar Chardonnay.</title>
        <authorList>
            <person name="Roach M.J."/>
            <person name="Johnson D.L."/>
            <person name="Bohlmann J."/>
            <person name="van Vuuren H.J."/>
            <person name="Jones S.J."/>
            <person name="Pretorius I.S."/>
            <person name="Schmidt S.A."/>
            <person name="Borneman A.R."/>
        </authorList>
    </citation>
    <scope>NUCLEOTIDE SEQUENCE [LARGE SCALE GENOMIC DNA]</scope>
    <source>
        <strain evidence="4">cv. Chardonnay</strain>
        <tissue evidence="3">Leaf</tissue>
    </source>
</reference>
<evidence type="ECO:0000313" key="3">
    <source>
        <dbReference type="EMBL" id="RVW44942.1"/>
    </source>
</evidence>
<dbReference type="AlphaFoldDB" id="A0A438EBB1"/>
<dbReference type="CDD" id="cd00024">
    <property type="entry name" value="CD_CSD"/>
    <property type="match status" value="1"/>
</dbReference>
<feature type="domain" description="Integrase catalytic" evidence="2">
    <location>
        <begin position="472"/>
        <end position="583"/>
    </location>
</feature>
<dbReference type="InterPro" id="IPR041588">
    <property type="entry name" value="Integrase_H2C2"/>
</dbReference>
<dbReference type="GO" id="GO:0003676">
    <property type="term" value="F:nucleic acid binding"/>
    <property type="evidence" value="ECO:0007669"/>
    <property type="project" value="InterPro"/>
</dbReference>
<dbReference type="InterPro" id="IPR043128">
    <property type="entry name" value="Rev_trsase/Diguanyl_cyclase"/>
</dbReference>
<sequence length="887" mass="102035">MQIGDWKDTCNLLCVPLDDFDLIIGVDFLLRAKVALIPHLGGLMVLEEKQPCFMQALRAKDGGKGQPEMLSAIQLKKRLKKELPKELPPRRPIDHKIELLHETKAPAQAPYRMSPTELLELRKQLKELLNTGLILPSRAPYGAPVLFQKKHDGSLHILSKASYFTKLDLRLGYWQVWIAVGDERKTTCVTRYGSYEFLVMSFGLTNGPTTFCNLMNDVLFDYLDAFVRLRENRLYVKPEKCEFAQEEITFLGHKISASLIKMDKGKVQAIMEWPVPRKMTDLRSFLSLANYYRRALGGVLVQKWHPMAFESRKLNNAEQSIFTMVTDNVANIFFKTQKKLSPRQARWQEFLADFKFEWLHRPGRHNTVAGALSRKEVITYITTLSEVISDLNEKIKQAAGQDVAYGRLKQQVKEGVVRRPSSEERTLALLAKSHYWPKMGEDIQAYVKSCLVCQMDKTKRKKAAGLLQPLPVLERPWESISMDFITGFPKVRDFKSIFVVVDRFSKYVVFILAPNACPAEETAKLFFSNVVKHFGLPRDIVSDWDARFTGQFWRSSTIRMSPFELAIGVQPRMSLEVAKQKTGGNNLASYKMAQSRQEMFDEAWDSLEKAARRMKKNADCDRRPLEFQVAYMLKLPERLKFHPTFYVSILKPYHEDLDTERVQTKRTPPLVMKQFHREVEKILDHRTMGHSRKNRQTNFLVHWKGTSKEEATWERDVTMWQFETVIQAYWHTKSTRASTSVGGGGESKKGLEVWWFKLQELSEEAMCEPDMNLGHKEPKPCAHRGAMPWLIAMELDLTVEASNTPRPWAPRHGMGSHINVGRHTNAPDTWSVGWCMLPSLEGLDERHVGGHPVTRGTLRERRQLIKGTLQQLGEKGLRKWQLTSAAS</sequence>
<dbReference type="InterPro" id="IPR050951">
    <property type="entry name" value="Retrovirus_Pol_polyprotein"/>
</dbReference>
<dbReference type="Pfam" id="PF17921">
    <property type="entry name" value="Integrase_H2C2"/>
    <property type="match status" value="1"/>
</dbReference>
<evidence type="ECO:0000313" key="4">
    <source>
        <dbReference type="Proteomes" id="UP000288805"/>
    </source>
</evidence>
<dbReference type="SMART" id="SM00298">
    <property type="entry name" value="CHROMO"/>
    <property type="match status" value="1"/>
</dbReference>
<dbReference type="EMBL" id="QGNW01001338">
    <property type="protein sequence ID" value="RVW44942.1"/>
    <property type="molecule type" value="Genomic_DNA"/>
</dbReference>
<dbReference type="InterPro" id="IPR043502">
    <property type="entry name" value="DNA/RNA_pol_sf"/>
</dbReference>
<dbReference type="SUPFAM" id="SSF53098">
    <property type="entry name" value="Ribonuclease H-like"/>
    <property type="match status" value="1"/>
</dbReference>
<feature type="domain" description="Chromo" evidence="1">
    <location>
        <begin position="677"/>
        <end position="741"/>
    </location>
</feature>
<dbReference type="CDD" id="cd01647">
    <property type="entry name" value="RT_LTR"/>
    <property type="match status" value="1"/>
</dbReference>
<dbReference type="Pfam" id="PF00385">
    <property type="entry name" value="Chromo"/>
    <property type="match status" value="1"/>
</dbReference>
<dbReference type="Pfam" id="PF00078">
    <property type="entry name" value="RVT_1"/>
    <property type="match status" value="1"/>
</dbReference>
<dbReference type="InterPro" id="IPR016197">
    <property type="entry name" value="Chromo-like_dom_sf"/>
</dbReference>
<dbReference type="InterPro" id="IPR001584">
    <property type="entry name" value="Integrase_cat-core"/>
</dbReference>
<dbReference type="Proteomes" id="UP000288805">
    <property type="component" value="Unassembled WGS sequence"/>
</dbReference>
<dbReference type="PANTHER" id="PTHR37984:SF5">
    <property type="entry name" value="PROTEIN NYNRIN-LIKE"/>
    <property type="match status" value="1"/>
</dbReference>
<dbReference type="Gene3D" id="3.30.70.270">
    <property type="match status" value="3"/>
</dbReference>
<dbReference type="PROSITE" id="PS50994">
    <property type="entry name" value="INTEGRASE"/>
    <property type="match status" value="1"/>
</dbReference>
<dbReference type="Gene3D" id="3.10.10.10">
    <property type="entry name" value="HIV Type 1 Reverse Transcriptase, subunit A, domain 1"/>
    <property type="match status" value="2"/>
</dbReference>
<dbReference type="SUPFAM" id="SSF54160">
    <property type="entry name" value="Chromo domain-like"/>
    <property type="match status" value="1"/>
</dbReference>
<dbReference type="Gene3D" id="3.30.420.10">
    <property type="entry name" value="Ribonuclease H-like superfamily/Ribonuclease H"/>
    <property type="match status" value="1"/>
</dbReference>
<name>A0A438EBB1_VITVI</name>
<dbReference type="GO" id="GO:0015074">
    <property type="term" value="P:DNA integration"/>
    <property type="evidence" value="ECO:0007669"/>
    <property type="project" value="InterPro"/>
</dbReference>
<accession>A0A438EBB1</accession>
<gene>
    <name evidence="3" type="primary">Tf2-2_84</name>
    <name evidence="3" type="ORF">CK203_077927</name>
</gene>
<dbReference type="InterPro" id="IPR000953">
    <property type="entry name" value="Chromo/chromo_shadow_dom"/>
</dbReference>
<protein>
    <submittedName>
        <fullName evidence="3">Transposon Tf2-2 polyprotein</fullName>
    </submittedName>
</protein>
<dbReference type="InterPro" id="IPR012337">
    <property type="entry name" value="RNaseH-like_sf"/>
</dbReference>
<dbReference type="InterPro" id="IPR023780">
    <property type="entry name" value="Chromo_domain"/>
</dbReference>
<dbReference type="InterPro" id="IPR036397">
    <property type="entry name" value="RNaseH_sf"/>
</dbReference>
<dbReference type="Gene3D" id="1.10.340.70">
    <property type="match status" value="1"/>
</dbReference>